<protein>
    <submittedName>
        <fullName evidence="3">Unannotated protein</fullName>
    </submittedName>
</protein>
<evidence type="ECO:0000313" key="3">
    <source>
        <dbReference type="EMBL" id="CAB4923912.1"/>
    </source>
</evidence>
<sequence>MIRLAFRVRPADAEIVLAELVDLAPTGVEETDRGDTIEYAIYGAEGELPSLPSVRALVGDALVEVVSEEVADDWADRWRAFHEPILVKDRLYVRPPWCPPYAEVAAGDGDAVTDLVVDPGQAFGTGAHATTRLCLELLVELTDRRRDAGEDLGPVLDLGSGSGVLAVAASQLGWGPVHGVDNEAASVAATLENAAANGVAVTAARFDLLRDGATAMPDPDGPEPLVLANLLRPLLLRVAADGFQGAPPHHLIASGLLVHECDGVAAAFARIGLVEAERRSHGDWAALLLRRA</sequence>
<dbReference type="EMBL" id="CAFBMK010000121">
    <property type="protein sequence ID" value="CAB4923912.1"/>
    <property type="molecule type" value="Genomic_DNA"/>
</dbReference>
<dbReference type="SUPFAM" id="SSF53335">
    <property type="entry name" value="S-adenosyl-L-methionine-dependent methyltransferases"/>
    <property type="match status" value="1"/>
</dbReference>
<reference evidence="3" key="1">
    <citation type="submission" date="2020-05" db="EMBL/GenBank/DDBJ databases">
        <authorList>
            <person name="Chiriac C."/>
            <person name="Salcher M."/>
            <person name="Ghai R."/>
            <person name="Kavagutti S V."/>
        </authorList>
    </citation>
    <scope>NUCLEOTIDE SEQUENCE</scope>
</reference>
<dbReference type="InterPro" id="IPR050078">
    <property type="entry name" value="Ribosomal_L11_MeTrfase_PrmA"/>
</dbReference>
<dbReference type="PANTHER" id="PTHR43648">
    <property type="entry name" value="ELECTRON TRANSFER FLAVOPROTEIN BETA SUBUNIT LYSINE METHYLTRANSFERASE"/>
    <property type="match status" value="1"/>
</dbReference>
<dbReference type="GO" id="GO:0008276">
    <property type="term" value="F:protein methyltransferase activity"/>
    <property type="evidence" value="ECO:0007669"/>
    <property type="project" value="TreeGrafter"/>
</dbReference>
<proteinExistence type="predicted"/>
<evidence type="ECO:0000256" key="2">
    <source>
        <dbReference type="ARBA" id="ARBA00022679"/>
    </source>
</evidence>
<name>A0A6J7HZM0_9ZZZZ</name>
<organism evidence="3">
    <name type="scientific">freshwater metagenome</name>
    <dbReference type="NCBI Taxonomy" id="449393"/>
    <lineage>
        <taxon>unclassified sequences</taxon>
        <taxon>metagenomes</taxon>
        <taxon>ecological metagenomes</taxon>
    </lineage>
</organism>
<accession>A0A6J7HZM0</accession>
<keyword evidence="2" id="KW-0808">Transferase</keyword>
<dbReference type="AlphaFoldDB" id="A0A6J7HZM0"/>
<dbReference type="InterPro" id="IPR029063">
    <property type="entry name" value="SAM-dependent_MTases_sf"/>
</dbReference>
<gene>
    <name evidence="3" type="ORF">UFOPK3564_01995</name>
</gene>
<dbReference type="Pfam" id="PF06325">
    <property type="entry name" value="PrmA"/>
    <property type="match status" value="1"/>
</dbReference>
<keyword evidence="1" id="KW-0489">Methyltransferase</keyword>
<dbReference type="Gene3D" id="3.40.50.150">
    <property type="entry name" value="Vaccinia Virus protein VP39"/>
    <property type="match status" value="1"/>
</dbReference>
<dbReference type="PANTHER" id="PTHR43648:SF1">
    <property type="entry name" value="ELECTRON TRANSFER FLAVOPROTEIN BETA SUBUNIT LYSINE METHYLTRANSFERASE"/>
    <property type="match status" value="1"/>
</dbReference>
<evidence type="ECO:0000256" key="1">
    <source>
        <dbReference type="ARBA" id="ARBA00022603"/>
    </source>
</evidence>
<dbReference type="GO" id="GO:0032259">
    <property type="term" value="P:methylation"/>
    <property type="evidence" value="ECO:0007669"/>
    <property type="project" value="UniProtKB-KW"/>
</dbReference>